<dbReference type="Gene3D" id="1.10.10.60">
    <property type="entry name" value="Homeodomain-like"/>
    <property type="match status" value="1"/>
</dbReference>
<evidence type="ECO:0000313" key="3">
    <source>
        <dbReference type="EMBL" id="KAF8437517.1"/>
    </source>
</evidence>
<evidence type="ECO:0000259" key="2">
    <source>
        <dbReference type="Pfam" id="PF08914"/>
    </source>
</evidence>
<feature type="region of interest" description="Disordered" evidence="1">
    <location>
        <begin position="83"/>
        <end position="128"/>
    </location>
</feature>
<name>A0AAD4GDA3_BOLED</name>
<accession>A0AAD4GDA3</accession>
<feature type="domain" description="TERF2-interacting telomeric protein 1 Myb" evidence="2">
    <location>
        <begin position="12"/>
        <end position="68"/>
    </location>
</feature>
<comment type="caution">
    <text evidence="3">The sequence shown here is derived from an EMBL/GenBank/DDBJ whole genome shotgun (WGS) entry which is preliminary data.</text>
</comment>
<proteinExistence type="predicted"/>
<sequence length="159" mass="19216">MPHPTKSIRVEYTEAHDNYLFKYIAKYCPTKHGRSGHKIYQQLVDNQTEWPWARHHTWQSWRERYVRNSDNFDARIRHYQRKHGIESVDKRKRPAEPLPIEMPGPSAKRAKLKKKEKGVEEEEKRSPSRYVYLSRGDDDVGLTVLLVRYMRLNRRRNRS</sequence>
<reference evidence="3" key="1">
    <citation type="submission" date="2019-10" db="EMBL/GenBank/DDBJ databases">
        <authorList>
            <consortium name="DOE Joint Genome Institute"/>
            <person name="Kuo A."/>
            <person name="Miyauchi S."/>
            <person name="Kiss E."/>
            <person name="Drula E."/>
            <person name="Kohler A."/>
            <person name="Sanchez-Garcia M."/>
            <person name="Andreopoulos B."/>
            <person name="Barry K.W."/>
            <person name="Bonito G."/>
            <person name="Buee M."/>
            <person name="Carver A."/>
            <person name="Chen C."/>
            <person name="Cichocki N."/>
            <person name="Clum A."/>
            <person name="Culley D."/>
            <person name="Crous P.W."/>
            <person name="Fauchery L."/>
            <person name="Girlanda M."/>
            <person name="Hayes R."/>
            <person name="Keri Z."/>
            <person name="LaButti K."/>
            <person name="Lipzen A."/>
            <person name="Lombard V."/>
            <person name="Magnuson J."/>
            <person name="Maillard F."/>
            <person name="Morin E."/>
            <person name="Murat C."/>
            <person name="Nolan M."/>
            <person name="Ohm R."/>
            <person name="Pangilinan J."/>
            <person name="Pereira M."/>
            <person name="Perotto S."/>
            <person name="Peter M."/>
            <person name="Riley R."/>
            <person name="Sitrit Y."/>
            <person name="Stielow B."/>
            <person name="Szollosi G."/>
            <person name="Zifcakova L."/>
            <person name="Stursova M."/>
            <person name="Spatafora J.W."/>
            <person name="Tedersoo L."/>
            <person name="Vaario L.-M."/>
            <person name="Yamada A."/>
            <person name="Yan M."/>
            <person name="Wang P."/>
            <person name="Xu J."/>
            <person name="Bruns T."/>
            <person name="Baldrian P."/>
            <person name="Vilgalys R."/>
            <person name="Henrissat B."/>
            <person name="Grigoriev I.V."/>
            <person name="Hibbett D."/>
            <person name="Nagy L.G."/>
            <person name="Martin F.M."/>
        </authorList>
    </citation>
    <scope>NUCLEOTIDE SEQUENCE</scope>
    <source>
        <strain evidence="3">BED1</strain>
    </source>
</reference>
<dbReference type="InterPro" id="IPR009057">
    <property type="entry name" value="Homeodomain-like_sf"/>
</dbReference>
<organism evidence="3 4">
    <name type="scientific">Boletus edulis BED1</name>
    <dbReference type="NCBI Taxonomy" id="1328754"/>
    <lineage>
        <taxon>Eukaryota</taxon>
        <taxon>Fungi</taxon>
        <taxon>Dikarya</taxon>
        <taxon>Basidiomycota</taxon>
        <taxon>Agaricomycotina</taxon>
        <taxon>Agaricomycetes</taxon>
        <taxon>Agaricomycetidae</taxon>
        <taxon>Boletales</taxon>
        <taxon>Boletineae</taxon>
        <taxon>Boletaceae</taxon>
        <taxon>Boletoideae</taxon>
        <taxon>Boletus</taxon>
    </lineage>
</organism>
<reference evidence="3" key="2">
    <citation type="journal article" date="2020" name="Nat. Commun.">
        <title>Large-scale genome sequencing of mycorrhizal fungi provides insights into the early evolution of symbiotic traits.</title>
        <authorList>
            <person name="Miyauchi S."/>
            <person name="Kiss E."/>
            <person name="Kuo A."/>
            <person name="Drula E."/>
            <person name="Kohler A."/>
            <person name="Sanchez-Garcia M."/>
            <person name="Morin E."/>
            <person name="Andreopoulos B."/>
            <person name="Barry K.W."/>
            <person name="Bonito G."/>
            <person name="Buee M."/>
            <person name="Carver A."/>
            <person name="Chen C."/>
            <person name="Cichocki N."/>
            <person name="Clum A."/>
            <person name="Culley D."/>
            <person name="Crous P.W."/>
            <person name="Fauchery L."/>
            <person name="Girlanda M."/>
            <person name="Hayes R.D."/>
            <person name="Keri Z."/>
            <person name="LaButti K."/>
            <person name="Lipzen A."/>
            <person name="Lombard V."/>
            <person name="Magnuson J."/>
            <person name="Maillard F."/>
            <person name="Murat C."/>
            <person name="Nolan M."/>
            <person name="Ohm R.A."/>
            <person name="Pangilinan J."/>
            <person name="Pereira M.F."/>
            <person name="Perotto S."/>
            <person name="Peter M."/>
            <person name="Pfister S."/>
            <person name="Riley R."/>
            <person name="Sitrit Y."/>
            <person name="Stielow J.B."/>
            <person name="Szollosi G."/>
            <person name="Zifcakova L."/>
            <person name="Stursova M."/>
            <person name="Spatafora J.W."/>
            <person name="Tedersoo L."/>
            <person name="Vaario L.M."/>
            <person name="Yamada A."/>
            <person name="Yan M."/>
            <person name="Wang P."/>
            <person name="Xu J."/>
            <person name="Bruns T."/>
            <person name="Baldrian P."/>
            <person name="Vilgalys R."/>
            <person name="Dunand C."/>
            <person name="Henrissat B."/>
            <person name="Grigoriev I.V."/>
            <person name="Hibbett D."/>
            <person name="Nagy L.G."/>
            <person name="Martin F.M."/>
        </authorList>
    </citation>
    <scope>NUCLEOTIDE SEQUENCE</scope>
    <source>
        <strain evidence="3">BED1</strain>
    </source>
</reference>
<evidence type="ECO:0000256" key="1">
    <source>
        <dbReference type="SAM" id="MobiDB-lite"/>
    </source>
</evidence>
<dbReference type="InterPro" id="IPR015010">
    <property type="entry name" value="TERF2IP_Myb"/>
</dbReference>
<dbReference type="SUPFAM" id="SSF46689">
    <property type="entry name" value="Homeodomain-like"/>
    <property type="match status" value="1"/>
</dbReference>
<dbReference type="Pfam" id="PF08914">
    <property type="entry name" value="Myb_Rap1"/>
    <property type="match status" value="1"/>
</dbReference>
<evidence type="ECO:0000313" key="4">
    <source>
        <dbReference type="Proteomes" id="UP001194468"/>
    </source>
</evidence>
<feature type="non-terminal residue" evidence="3">
    <location>
        <position position="1"/>
    </location>
</feature>
<protein>
    <recommendedName>
        <fullName evidence="2">TERF2-interacting telomeric protein 1 Myb domain-containing protein</fullName>
    </recommendedName>
</protein>
<dbReference type="CDD" id="cd11655">
    <property type="entry name" value="rap1_myb-like"/>
    <property type="match status" value="1"/>
</dbReference>
<keyword evidence="4" id="KW-1185">Reference proteome</keyword>
<dbReference type="AlphaFoldDB" id="A0AAD4GDA3"/>
<dbReference type="Proteomes" id="UP001194468">
    <property type="component" value="Unassembled WGS sequence"/>
</dbReference>
<gene>
    <name evidence="3" type="ORF">L210DRAFT_897569</name>
</gene>
<dbReference type="EMBL" id="WHUW01000018">
    <property type="protein sequence ID" value="KAF8437517.1"/>
    <property type="molecule type" value="Genomic_DNA"/>
</dbReference>